<dbReference type="InterPro" id="IPR013989">
    <property type="entry name" value="Dev_and_cell_death_domain"/>
</dbReference>
<name>A0AAW1RCK1_9CHLO</name>
<feature type="compositionally biased region" description="Low complexity" evidence="1">
    <location>
        <begin position="207"/>
        <end position="235"/>
    </location>
</feature>
<dbReference type="SMART" id="SM00612">
    <property type="entry name" value="Kelch"/>
    <property type="match status" value="6"/>
</dbReference>
<dbReference type="PANTHER" id="PTHR46034:SF7">
    <property type="entry name" value="INFLUENZA VIRUS NS1A-BINDING PROTEIN"/>
    <property type="match status" value="1"/>
</dbReference>
<feature type="region of interest" description="Disordered" evidence="1">
    <location>
        <begin position="630"/>
        <end position="678"/>
    </location>
</feature>
<dbReference type="Gene3D" id="2.120.10.80">
    <property type="entry name" value="Kelch-type beta propeller"/>
    <property type="match status" value="2"/>
</dbReference>
<dbReference type="InterPro" id="IPR006652">
    <property type="entry name" value="Kelch_1"/>
</dbReference>
<feature type="compositionally biased region" description="Low complexity" evidence="1">
    <location>
        <begin position="248"/>
        <end position="275"/>
    </location>
</feature>
<comment type="caution">
    <text evidence="3">The sequence shown here is derived from an EMBL/GenBank/DDBJ whole genome shotgun (WGS) entry which is preliminary data.</text>
</comment>
<keyword evidence="4" id="KW-1185">Reference proteome</keyword>
<accession>A0AAW1RCK1</accession>
<dbReference type="AlphaFoldDB" id="A0AAW1RCK1"/>
<feature type="compositionally biased region" description="Low complexity" evidence="1">
    <location>
        <begin position="504"/>
        <end position="515"/>
    </location>
</feature>
<feature type="compositionally biased region" description="Pro residues" evidence="1">
    <location>
        <begin position="236"/>
        <end position="247"/>
    </location>
</feature>
<proteinExistence type="predicted"/>
<feature type="compositionally biased region" description="Pro residues" evidence="1">
    <location>
        <begin position="350"/>
        <end position="365"/>
    </location>
</feature>
<evidence type="ECO:0000313" key="4">
    <source>
        <dbReference type="Proteomes" id="UP001438707"/>
    </source>
</evidence>
<dbReference type="Pfam" id="PF01344">
    <property type="entry name" value="Kelch_1"/>
    <property type="match status" value="1"/>
</dbReference>
<gene>
    <name evidence="3" type="ORF">WJX74_010943</name>
</gene>
<dbReference type="PROSITE" id="PS51222">
    <property type="entry name" value="DCD"/>
    <property type="match status" value="1"/>
</dbReference>
<feature type="compositionally biased region" description="Polar residues" evidence="1">
    <location>
        <begin position="435"/>
        <end position="444"/>
    </location>
</feature>
<feature type="compositionally biased region" description="Low complexity" evidence="1">
    <location>
        <begin position="630"/>
        <end position="641"/>
    </location>
</feature>
<protein>
    <recommendedName>
        <fullName evidence="2">DCD domain-containing protein</fullName>
    </recommendedName>
</protein>
<dbReference type="SUPFAM" id="SSF117281">
    <property type="entry name" value="Kelch motif"/>
    <property type="match status" value="1"/>
</dbReference>
<evidence type="ECO:0000256" key="1">
    <source>
        <dbReference type="SAM" id="MobiDB-lite"/>
    </source>
</evidence>
<dbReference type="Pfam" id="PF10539">
    <property type="entry name" value="Dev_Cell_Death"/>
    <property type="match status" value="1"/>
</dbReference>
<dbReference type="Proteomes" id="UP001438707">
    <property type="component" value="Unassembled WGS sequence"/>
</dbReference>
<organism evidence="3 4">
    <name type="scientific">Apatococcus lobatus</name>
    <dbReference type="NCBI Taxonomy" id="904363"/>
    <lineage>
        <taxon>Eukaryota</taxon>
        <taxon>Viridiplantae</taxon>
        <taxon>Chlorophyta</taxon>
        <taxon>core chlorophytes</taxon>
        <taxon>Trebouxiophyceae</taxon>
        <taxon>Chlorellales</taxon>
        <taxon>Chlorellaceae</taxon>
        <taxon>Apatococcus</taxon>
    </lineage>
</organism>
<dbReference type="Pfam" id="PF24681">
    <property type="entry name" value="Kelch_KLHDC2_KLHL20_DRC7"/>
    <property type="match status" value="1"/>
</dbReference>
<dbReference type="InterPro" id="IPR015915">
    <property type="entry name" value="Kelch-typ_b-propeller"/>
</dbReference>
<reference evidence="3 4" key="1">
    <citation type="journal article" date="2024" name="Nat. Commun.">
        <title>Phylogenomics reveals the evolutionary origins of lichenization in chlorophyte algae.</title>
        <authorList>
            <person name="Puginier C."/>
            <person name="Libourel C."/>
            <person name="Otte J."/>
            <person name="Skaloud P."/>
            <person name="Haon M."/>
            <person name="Grisel S."/>
            <person name="Petersen M."/>
            <person name="Berrin J.G."/>
            <person name="Delaux P.M."/>
            <person name="Dal Grande F."/>
            <person name="Keller J."/>
        </authorList>
    </citation>
    <scope>NUCLEOTIDE SEQUENCE [LARGE SCALE GENOMIC DNA]</scope>
    <source>
        <strain evidence="3 4">SAG 2145</strain>
    </source>
</reference>
<dbReference type="PANTHER" id="PTHR46034">
    <property type="match status" value="1"/>
</dbReference>
<sequence>MGAGRKTQTVEFNSNAAAFDFERSQRNLGLDLGGVIFGCSVETFHECVEGLIFGLPRPHMCYVQNIRPGMPVFLFNYSERRMYGIYRAVTEGTYEINPQAWTSHTGGSRTRFPAQVQVEVYKACPALTEGVFKPILSNCYTSDSKLTFELKNSEAAAMCRAFDKAAAAVTPKASRASAAAAPPVDPDGWQTVTTKKPSVPSGPPRESAWASGAPSAAPSGFPTPAEAAKGITAIPDPTPPPPEPPAKPAITAERTASGASSSSTAPGAAAAQKASGPGGPMVAKPAARKPPAAAPASRDTGAAIPPPKDDREKEKEKERARAKAAAEAEKPAEPERSATSSSLQAARSPSPGPSKPARSPSPAPAKPDYNFARAGLPEENGTAGHGAPSPAGPQATPDKADPYSFALAPLPDAEPNQGYAATSEPSQAYDGSHLPTASSGQQAESYHADPSYTANGQAPQYPGQDNHYQAQVPQSAAGPGTGPSGYEPSPTAHAGMNGYHNTEAANSSPAANHSPDPGAVAEELLQVRLVLQNVDPDVAEVLTSHLARRLSEQGRLAGTIQSLQNCVANDYMRCTSSRTKGEGAPQKIQDVSMALAQGSVQLREDNQRLSGEVAELKVAMSYLASSLQPGYQQHQLPQQLPDAGHQPSGAYPETSHAPQGPHTAGQVPDAGGLGGDQELWLLGGNAGTHWMDSIDIFQPADGSWRAGPTMPSVRGYGEAAILGRQLFVAGGGDGTNWLSSVLRLSLDDGTWSEAGSMQYERGSHALVALPNEGVLWALGGGQPQSQLDKVEVYHPYQDQWFDGPHLPCPRFATAAAYLHGCIYMLGGFDGRQYLSSVIRCDPREGEWHPVADMIQKRGSHACTVWKDYILAAGGWDGKFLPTVEVWDPRKGGWGPVAPMQAPRAYGATANVDGQVYSVGGMRGETHNDSLERYDFDTRSWQALDISGSLSSKRAFPAYCVVDPVR</sequence>
<evidence type="ECO:0000259" key="2">
    <source>
        <dbReference type="PROSITE" id="PS51222"/>
    </source>
</evidence>
<dbReference type="GO" id="GO:0034976">
    <property type="term" value="P:response to endoplasmic reticulum stress"/>
    <property type="evidence" value="ECO:0007669"/>
    <property type="project" value="InterPro"/>
</dbReference>
<dbReference type="InterPro" id="IPR044832">
    <property type="entry name" value="NRP-like"/>
</dbReference>
<evidence type="ECO:0000313" key="3">
    <source>
        <dbReference type="EMBL" id="KAK9831298.1"/>
    </source>
</evidence>
<feature type="region of interest" description="Disordered" evidence="1">
    <location>
        <begin position="175"/>
        <end position="517"/>
    </location>
</feature>
<feature type="compositionally biased region" description="Basic and acidic residues" evidence="1">
    <location>
        <begin position="307"/>
        <end position="336"/>
    </location>
</feature>
<dbReference type="EMBL" id="JALJOS010000014">
    <property type="protein sequence ID" value="KAK9831298.1"/>
    <property type="molecule type" value="Genomic_DNA"/>
</dbReference>
<feature type="domain" description="DCD" evidence="2">
    <location>
        <begin position="30"/>
        <end position="164"/>
    </location>
</feature>
<feature type="compositionally biased region" description="Low complexity" evidence="1">
    <location>
        <begin position="283"/>
        <end position="296"/>
    </location>
</feature>
<dbReference type="SMART" id="SM00767">
    <property type="entry name" value="DCD"/>
    <property type="match status" value="1"/>
</dbReference>